<keyword evidence="2" id="KW-1185">Reference proteome</keyword>
<reference evidence="2" key="1">
    <citation type="submission" date="2017-10" db="EMBL/GenBank/DDBJ databases">
        <authorList>
            <person name="Kravchenko I.K."/>
            <person name="Grouzdev D.S."/>
        </authorList>
    </citation>
    <scope>NUCLEOTIDE SEQUENCE [LARGE SCALE GENOMIC DNA]</scope>
    <source>
        <strain evidence="2">B2</strain>
    </source>
</reference>
<dbReference type="GO" id="GO:0003677">
    <property type="term" value="F:DNA binding"/>
    <property type="evidence" value="ECO:0007669"/>
    <property type="project" value="InterPro"/>
</dbReference>
<dbReference type="RefSeq" id="WP_098737605.1">
    <property type="nucleotide sequence ID" value="NZ_PDKW01000041.1"/>
</dbReference>
<dbReference type="GO" id="GO:0006260">
    <property type="term" value="P:DNA replication"/>
    <property type="evidence" value="ECO:0007669"/>
    <property type="project" value="InterPro"/>
</dbReference>
<protein>
    <recommendedName>
        <fullName evidence="3">Zinc finger CHC2-type domain-containing protein</fullName>
    </recommendedName>
</protein>
<evidence type="ECO:0000313" key="1">
    <source>
        <dbReference type="EMBL" id="PGH56518.1"/>
    </source>
</evidence>
<dbReference type="Gene3D" id="3.90.580.10">
    <property type="entry name" value="Zinc finger, CHC2-type domain"/>
    <property type="match status" value="1"/>
</dbReference>
<evidence type="ECO:0000313" key="2">
    <source>
        <dbReference type="Proteomes" id="UP000225379"/>
    </source>
</evidence>
<dbReference type="OrthoDB" id="9811157at2"/>
<dbReference type="SUPFAM" id="SSF57783">
    <property type="entry name" value="Zinc beta-ribbon"/>
    <property type="match status" value="1"/>
</dbReference>
<dbReference type="GO" id="GO:0008270">
    <property type="term" value="F:zinc ion binding"/>
    <property type="evidence" value="ECO:0007669"/>
    <property type="project" value="InterPro"/>
</dbReference>
<dbReference type="Proteomes" id="UP000225379">
    <property type="component" value="Unassembled WGS sequence"/>
</dbReference>
<name>A0A2B8BG36_9PROT</name>
<proteinExistence type="predicted"/>
<dbReference type="InterPro" id="IPR036977">
    <property type="entry name" value="DNA_primase_Znf_CHC2"/>
</dbReference>
<dbReference type="AlphaFoldDB" id="A0A2B8BG36"/>
<evidence type="ECO:0008006" key="3">
    <source>
        <dbReference type="Google" id="ProtNLM"/>
    </source>
</evidence>
<comment type="caution">
    <text evidence="1">The sequence shown here is derived from an EMBL/GenBank/DDBJ whole genome shotgun (WGS) entry which is preliminary data.</text>
</comment>
<gene>
    <name evidence="1" type="ORF">CRT60_16480</name>
</gene>
<sequence length="98" mass="10545">MRARLDFERINAAALAVLPVLVARWLPDGCRAGVEWVALNPRRADDKPGSFKVNLTTGKWSDFATGDRGGDVVSLAAFLTGSTQAEAARNLADMLGMR</sequence>
<accession>A0A2B8BG36</accession>
<organism evidence="1 2">
    <name type="scientific">Azospirillum palustre</name>
    <dbReference type="NCBI Taxonomy" id="2044885"/>
    <lineage>
        <taxon>Bacteria</taxon>
        <taxon>Pseudomonadati</taxon>
        <taxon>Pseudomonadota</taxon>
        <taxon>Alphaproteobacteria</taxon>
        <taxon>Rhodospirillales</taxon>
        <taxon>Azospirillaceae</taxon>
        <taxon>Azospirillum</taxon>
    </lineage>
</organism>
<dbReference type="EMBL" id="PDKW01000041">
    <property type="protein sequence ID" value="PGH56518.1"/>
    <property type="molecule type" value="Genomic_DNA"/>
</dbReference>